<evidence type="ECO:0000313" key="1">
    <source>
        <dbReference type="EMBL" id="KAJ9582097.1"/>
    </source>
</evidence>
<sequence>AIKLCANVSGLYRTVLHIKSSFIVEELLMLFGNRLRNRSELLMLYYSLNNHSKSYASNVTLRLVELSRGSSHRFYLSLIRSSSVKKGSYANLDFVCFETPGAAFNNQVYSIGSSIKKIVDRKTNATYDESIRMRVLGNK</sequence>
<dbReference type="AlphaFoldDB" id="A0AAD7ZKK1"/>
<name>A0AAD7ZKK1_DIPPU</name>
<dbReference type="Proteomes" id="UP001233999">
    <property type="component" value="Unassembled WGS sequence"/>
</dbReference>
<gene>
    <name evidence="1" type="ORF">L9F63_003553</name>
</gene>
<feature type="non-terminal residue" evidence="1">
    <location>
        <position position="1"/>
    </location>
</feature>
<proteinExistence type="predicted"/>
<keyword evidence="2" id="KW-1185">Reference proteome</keyword>
<accession>A0AAD7ZKK1</accession>
<evidence type="ECO:0000313" key="2">
    <source>
        <dbReference type="Proteomes" id="UP001233999"/>
    </source>
</evidence>
<organism evidence="1 2">
    <name type="scientific">Diploptera punctata</name>
    <name type="common">Pacific beetle cockroach</name>
    <dbReference type="NCBI Taxonomy" id="6984"/>
    <lineage>
        <taxon>Eukaryota</taxon>
        <taxon>Metazoa</taxon>
        <taxon>Ecdysozoa</taxon>
        <taxon>Arthropoda</taxon>
        <taxon>Hexapoda</taxon>
        <taxon>Insecta</taxon>
        <taxon>Pterygota</taxon>
        <taxon>Neoptera</taxon>
        <taxon>Polyneoptera</taxon>
        <taxon>Dictyoptera</taxon>
        <taxon>Blattodea</taxon>
        <taxon>Blaberoidea</taxon>
        <taxon>Blaberidae</taxon>
        <taxon>Diplopterinae</taxon>
        <taxon>Diploptera</taxon>
    </lineage>
</organism>
<protein>
    <submittedName>
        <fullName evidence="1">Uncharacterized protein</fullName>
    </submittedName>
</protein>
<reference evidence="1" key="2">
    <citation type="submission" date="2023-05" db="EMBL/GenBank/DDBJ databases">
        <authorList>
            <person name="Fouks B."/>
        </authorList>
    </citation>
    <scope>NUCLEOTIDE SEQUENCE</scope>
    <source>
        <strain evidence="1">Stay&amp;Tobe</strain>
        <tissue evidence="1">Testes</tissue>
    </source>
</reference>
<feature type="non-terminal residue" evidence="1">
    <location>
        <position position="139"/>
    </location>
</feature>
<dbReference type="EMBL" id="JASPKZ010007829">
    <property type="protein sequence ID" value="KAJ9582097.1"/>
    <property type="molecule type" value="Genomic_DNA"/>
</dbReference>
<comment type="caution">
    <text evidence="1">The sequence shown here is derived from an EMBL/GenBank/DDBJ whole genome shotgun (WGS) entry which is preliminary data.</text>
</comment>
<reference evidence="1" key="1">
    <citation type="journal article" date="2023" name="IScience">
        <title>Live-bearing cockroach genome reveals convergent evolutionary mechanisms linked to viviparity in insects and beyond.</title>
        <authorList>
            <person name="Fouks B."/>
            <person name="Harrison M.C."/>
            <person name="Mikhailova A.A."/>
            <person name="Marchal E."/>
            <person name="English S."/>
            <person name="Carruthers M."/>
            <person name="Jennings E.C."/>
            <person name="Chiamaka E.L."/>
            <person name="Frigard R.A."/>
            <person name="Pippel M."/>
            <person name="Attardo G.M."/>
            <person name="Benoit J.B."/>
            <person name="Bornberg-Bauer E."/>
            <person name="Tobe S.S."/>
        </authorList>
    </citation>
    <scope>NUCLEOTIDE SEQUENCE</scope>
    <source>
        <strain evidence="1">Stay&amp;Tobe</strain>
    </source>
</reference>